<keyword evidence="8" id="KW-1185">Reference proteome</keyword>
<dbReference type="InterPro" id="IPR016177">
    <property type="entry name" value="DNA-bd_dom_sf"/>
</dbReference>
<evidence type="ECO:0000313" key="7">
    <source>
        <dbReference type="EMBL" id="KAF9667312.1"/>
    </source>
</evidence>
<organism evidence="7 8">
    <name type="scientific">Salix dunnii</name>
    <dbReference type="NCBI Taxonomy" id="1413687"/>
    <lineage>
        <taxon>Eukaryota</taxon>
        <taxon>Viridiplantae</taxon>
        <taxon>Streptophyta</taxon>
        <taxon>Embryophyta</taxon>
        <taxon>Tracheophyta</taxon>
        <taxon>Spermatophyta</taxon>
        <taxon>Magnoliopsida</taxon>
        <taxon>eudicotyledons</taxon>
        <taxon>Gunneridae</taxon>
        <taxon>Pentapetalae</taxon>
        <taxon>rosids</taxon>
        <taxon>fabids</taxon>
        <taxon>Malpighiales</taxon>
        <taxon>Salicaceae</taxon>
        <taxon>Saliceae</taxon>
        <taxon>Salix</taxon>
    </lineage>
</organism>
<comment type="caution">
    <text evidence="7">The sequence shown here is derived from an EMBL/GenBank/DDBJ whole genome shotgun (WGS) entry which is preliminary data.</text>
</comment>
<dbReference type="GO" id="GO:0005634">
    <property type="term" value="C:nucleus"/>
    <property type="evidence" value="ECO:0007669"/>
    <property type="project" value="UniProtKB-SubCell"/>
</dbReference>
<sequence>MEESPYICDKNPVVSRDDPANIKMDAYYITLIGKKLRTCSEIATFIEANPKYQDDFRGDSKGMENAYD</sequence>
<comment type="subcellular location">
    <subcellularLocation>
        <location evidence="1">Nucleus</location>
    </subcellularLocation>
</comment>
<evidence type="ECO:0000256" key="1">
    <source>
        <dbReference type="ARBA" id="ARBA00004123"/>
    </source>
</evidence>
<dbReference type="SUPFAM" id="SSF54171">
    <property type="entry name" value="DNA-binding domain"/>
    <property type="match status" value="1"/>
</dbReference>
<evidence type="ECO:0000256" key="4">
    <source>
        <dbReference type="ARBA" id="ARBA00023163"/>
    </source>
</evidence>
<evidence type="ECO:0000256" key="2">
    <source>
        <dbReference type="ARBA" id="ARBA00023015"/>
    </source>
</evidence>
<keyword evidence="3" id="KW-0238">DNA-binding</keyword>
<dbReference type="Proteomes" id="UP000657918">
    <property type="component" value="Unassembled WGS sequence"/>
</dbReference>
<evidence type="ECO:0000259" key="6">
    <source>
        <dbReference type="Pfam" id="PF01429"/>
    </source>
</evidence>
<protein>
    <recommendedName>
        <fullName evidence="6">MBD domain-containing protein</fullName>
    </recommendedName>
</protein>
<name>A0A835MI37_9ROSI</name>
<evidence type="ECO:0000313" key="8">
    <source>
        <dbReference type="Proteomes" id="UP000657918"/>
    </source>
</evidence>
<gene>
    <name evidence="7" type="ORF">SADUNF_Sadunf15G0009800</name>
</gene>
<dbReference type="AlphaFoldDB" id="A0A835MI37"/>
<accession>A0A835MI37</accession>
<dbReference type="EMBL" id="JADGMS010000015">
    <property type="protein sequence ID" value="KAF9667312.1"/>
    <property type="molecule type" value="Genomic_DNA"/>
</dbReference>
<dbReference type="GO" id="GO:0003677">
    <property type="term" value="F:DNA binding"/>
    <property type="evidence" value="ECO:0007669"/>
    <property type="project" value="UniProtKB-KW"/>
</dbReference>
<keyword evidence="4" id="KW-0804">Transcription</keyword>
<dbReference type="OrthoDB" id="10072024at2759"/>
<dbReference type="Pfam" id="PF01429">
    <property type="entry name" value="MBD"/>
    <property type="match status" value="1"/>
</dbReference>
<evidence type="ECO:0000256" key="5">
    <source>
        <dbReference type="ARBA" id="ARBA00023242"/>
    </source>
</evidence>
<feature type="domain" description="MBD" evidence="6">
    <location>
        <begin position="21"/>
        <end position="53"/>
    </location>
</feature>
<evidence type="ECO:0000256" key="3">
    <source>
        <dbReference type="ARBA" id="ARBA00023125"/>
    </source>
</evidence>
<keyword evidence="5" id="KW-0539">Nucleus</keyword>
<proteinExistence type="predicted"/>
<keyword evidence="2" id="KW-0805">Transcription regulation</keyword>
<dbReference type="InterPro" id="IPR001739">
    <property type="entry name" value="Methyl_CpG_DNA-bd"/>
</dbReference>
<reference evidence="7 8" key="1">
    <citation type="submission" date="2020-10" db="EMBL/GenBank/DDBJ databases">
        <title>Plant Genome Project.</title>
        <authorList>
            <person name="Zhang R.-G."/>
        </authorList>
    </citation>
    <scope>NUCLEOTIDE SEQUENCE [LARGE SCALE GENOMIC DNA]</scope>
    <source>
        <strain evidence="7">FAFU-HL-1</strain>
        <tissue evidence="7">Leaf</tissue>
    </source>
</reference>